<gene>
    <name evidence="2" type="primary">LOC104759076</name>
</gene>
<dbReference type="CDD" id="cd14273">
    <property type="entry name" value="UBA_TAP-C_like"/>
    <property type="match status" value="1"/>
</dbReference>
<reference evidence="1" key="1">
    <citation type="journal article" date="2014" name="Nat. Commun.">
        <title>The emerging biofuel crop Camelina sativa retains a highly undifferentiated hexaploid genome structure.</title>
        <authorList>
            <person name="Kagale S."/>
            <person name="Koh C."/>
            <person name="Nixon J."/>
            <person name="Bollina V."/>
            <person name="Clarke W.E."/>
            <person name="Tuteja R."/>
            <person name="Spillane C."/>
            <person name="Robinson S.J."/>
            <person name="Links M.G."/>
            <person name="Clarke C."/>
            <person name="Higgins E.E."/>
            <person name="Huebert T."/>
            <person name="Sharpe A.G."/>
            <person name="Parkin I.A."/>
        </authorList>
    </citation>
    <scope>NUCLEOTIDE SEQUENCE [LARGE SCALE GENOMIC DNA]</scope>
    <source>
        <strain evidence="1">cv. DH55</strain>
    </source>
</reference>
<evidence type="ECO:0000313" key="2">
    <source>
        <dbReference type="RefSeq" id="XP_019094369.1"/>
    </source>
</evidence>
<keyword evidence="1" id="KW-1185">Reference proteome</keyword>
<sequence>MNEDNNVTSFCEATSATKEAAFYFLERFNWNLEGAISGFLRDPPLKYPFPQSQAPRRFKALPYRSRISFKRRCSATSASDSKRKMVQDEITIMRSSDTDALATSLDDSRELHDSDDVFYGEEIVSIPNPIIQEYKYKEKGSSSVTATKICEPTSIEIDLPCSDPDSDSD</sequence>
<reference evidence="2" key="2">
    <citation type="submission" date="2025-08" db="UniProtKB">
        <authorList>
            <consortium name="RefSeq"/>
        </authorList>
    </citation>
    <scope>IDENTIFICATION</scope>
    <source>
        <tissue evidence="2">Leaf</tissue>
    </source>
</reference>
<dbReference type="Pfam" id="PF14555">
    <property type="entry name" value="UBA_4"/>
    <property type="match status" value="1"/>
</dbReference>
<organism evidence="1 2">
    <name type="scientific">Camelina sativa</name>
    <name type="common">False flax</name>
    <name type="synonym">Myagrum sativum</name>
    <dbReference type="NCBI Taxonomy" id="90675"/>
    <lineage>
        <taxon>Eukaryota</taxon>
        <taxon>Viridiplantae</taxon>
        <taxon>Streptophyta</taxon>
        <taxon>Embryophyta</taxon>
        <taxon>Tracheophyta</taxon>
        <taxon>Spermatophyta</taxon>
        <taxon>Magnoliopsida</taxon>
        <taxon>eudicotyledons</taxon>
        <taxon>Gunneridae</taxon>
        <taxon>Pentapetalae</taxon>
        <taxon>rosids</taxon>
        <taxon>malvids</taxon>
        <taxon>Brassicales</taxon>
        <taxon>Brassicaceae</taxon>
        <taxon>Camelineae</taxon>
        <taxon>Camelina</taxon>
    </lineage>
</organism>
<name>A0ABM1R5T1_CAMSA</name>
<accession>A0ABM1R5T1</accession>
<dbReference type="InterPro" id="IPR009060">
    <property type="entry name" value="UBA-like_sf"/>
</dbReference>
<proteinExistence type="predicted"/>
<dbReference type="Gene3D" id="1.10.8.10">
    <property type="entry name" value="DNA helicase RuvA subunit, C-terminal domain"/>
    <property type="match status" value="1"/>
</dbReference>
<protein>
    <submittedName>
        <fullName evidence="2">Uncharacterized protein LOC104759076</fullName>
    </submittedName>
</protein>
<evidence type="ECO:0000313" key="1">
    <source>
        <dbReference type="Proteomes" id="UP000694864"/>
    </source>
</evidence>
<dbReference type="Proteomes" id="UP000694864">
    <property type="component" value="Chromosome 17"/>
</dbReference>
<dbReference type="RefSeq" id="XP_019094369.1">
    <property type="nucleotide sequence ID" value="XM_019238824.1"/>
</dbReference>
<dbReference type="GeneID" id="104759076"/>
<dbReference type="SUPFAM" id="SSF46934">
    <property type="entry name" value="UBA-like"/>
    <property type="match status" value="1"/>
</dbReference>